<evidence type="ECO:0000256" key="2">
    <source>
        <dbReference type="ARBA" id="ARBA00010892"/>
    </source>
</evidence>
<evidence type="ECO:0000313" key="9">
    <source>
        <dbReference type="EMBL" id="AOX17497.1"/>
    </source>
</evidence>
<dbReference type="GO" id="GO:0012505">
    <property type="term" value="C:endomembrane system"/>
    <property type="evidence" value="ECO:0007669"/>
    <property type="project" value="UniProtKB-SubCell"/>
</dbReference>
<dbReference type="STRING" id="153496.A0U89_10490"/>
<reference evidence="9 10" key="1">
    <citation type="journal article" date="2016" name="Microb. Cell Fact.">
        <title>Dissection of exopolysaccharide biosynthesis in Kozakia baliensis.</title>
        <authorList>
            <person name="Brandt J.U."/>
            <person name="Jakob F."/>
            <person name="Behr J."/>
            <person name="Geissler A.J."/>
            <person name="Vogel R.F."/>
        </authorList>
    </citation>
    <scope>NUCLEOTIDE SEQUENCE [LARGE SCALE GENOMIC DNA]</scope>
    <source>
        <strain evidence="9 10">DSM 14400</strain>
    </source>
</reference>
<feature type="transmembrane region" description="Helical" evidence="8">
    <location>
        <begin position="312"/>
        <end position="334"/>
    </location>
</feature>
<evidence type="ECO:0000256" key="5">
    <source>
        <dbReference type="ARBA" id="ARBA00022692"/>
    </source>
</evidence>
<protein>
    <recommendedName>
        <fullName evidence="8">Nickel/cobalt efflux system</fullName>
    </recommendedName>
</protein>
<dbReference type="OrthoDB" id="9776706at2"/>
<keyword evidence="7 8" id="KW-0472">Membrane</keyword>
<feature type="transmembrane region" description="Helical" evidence="8">
    <location>
        <begin position="265"/>
        <end position="292"/>
    </location>
</feature>
<sequence>MSAAASTPPPLRHRITGIYLFLAAFNLGAWIWAFIVFHAQPFLLGTGLLAYGFGLRHAVDADHIASIDNVTRKLMQEGKRPVSVGLFFALGHATVVVIVAALVALTASAMRNRIDGWKEIGGLIATGSSALFLFLIAAMNIMILRGVWTAFRQVRAGKPYNPNDLDLLLNDRGLLARIFRPVFKMVSQSWHMFPVGFLFGLGFDTATEVSLLGLSASQATQGVSVAVILVFPMLFAAGMALVDTTDGILMLGAYEWAFIRPIRKLYYNLVITFVSVLVALLIGGIETLGILAEHFDLHGPIWSAAQNLNENFNMLGFVVIGIFVAAWLISILIYRRNGYDNLPDPSPQA</sequence>
<dbReference type="PANTHER" id="PTHR31611">
    <property type="entry name" value="HIGH-AFFINITY NICKEL TRANSPORT PROTEIN NIC1"/>
    <property type="match status" value="1"/>
</dbReference>
<gene>
    <name evidence="9" type="ORF">A0U89_10490</name>
</gene>
<dbReference type="InterPro" id="IPR011541">
    <property type="entry name" value="Ni/Co_transpt_high_affinity"/>
</dbReference>
<keyword evidence="10" id="KW-1185">Reference proteome</keyword>
<dbReference type="Pfam" id="PF03824">
    <property type="entry name" value="NicO"/>
    <property type="match status" value="1"/>
</dbReference>
<keyword evidence="5 8" id="KW-0812">Transmembrane</keyword>
<comment type="similarity">
    <text evidence="2 8">Belongs to the NiCoT transporter (TC 2.A.52) family.</text>
</comment>
<dbReference type="GO" id="GO:0015099">
    <property type="term" value="F:nickel cation transmembrane transporter activity"/>
    <property type="evidence" value="ECO:0007669"/>
    <property type="project" value="UniProtKB-UniRule"/>
</dbReference>
<evidence type="ECO:0000256" key="3">
    <source>
        <dbReference type="ARBA" id="ARBA00022448"/>
    </source>
</evidence>
<comment type="subcellular location">
    <subcellularLocation>
        <location evidence="8">Cell membrane</location>
        <topology evidence="8">Multi-pass membrane protein</topology>
    </subcellularLocation>
    <subcellularLocation>
        <location evidence="1">Endomembrane system</location>
        <topology evidence="1">Multi-pass membrane protein</topology>
    </subcellularLocation>
</comment>
<name>A0A1D8UVG7_9PROT</name>
<evidence type="ECO:0000313" key="10">
    <source>
        <dbReference type="Proteomes" id="UP000179145"/>
    </source>
</evidence>
<dbReference type="EMBL" id="CP014674">
    <property type="protein sequence ID" value="AOX17497.1"/>
    <property type="molecule type" value="Genomic_DNA"/>
</dbReference>
<dbReference type="KEGG" id="kba:A0U89_10490"/>
<evidence type="ECO:0000256" key="6">
    <source>
        <dbReference type="ARBA" id="ARBA00022989"/>
    </source>
</evidence>
<organism evidence="9 10">
    <name type="scientific">Kozakia baliensis</name>
    <dbReference type="NCBI Taxonomy" id="153496"/>
    <lineage>
        <taxon>Bacteria</taxon>
        <taxon>Pseudomonadati</taxon>
        <taxon>Pseudomonadota</taxon>
        <taxon>Alphaproteobacteria</taxon>
        <taxon>Acetobacterales</taxon>
        <taxon>Acetobacteraceae</taxon>
        <taxon>Kozakia</taxon>
    </lineage>
</organism>
<dbReference type="Proteomes" id="UP000179145">
    <property type="component" value="Chromosome"/>
</dbReference>
<feature type="transmembrane region" description="Helical" evidence="8">
    <location>
        <begin position="18"/>
        <end position="37"/>
    </location>
</feature>
<dbReference type="AlphaFoldDB" id="A0A1D8UVG7"/>
<evidence type="ECO:0000256" key="4">
    <source>
        <dbReference type="ARBA" id="ARBA00022596"/>
    </source>
</evidence>
<keyword evidence="6 8" id="KW-1133">Transmembrane helix</keyword>
<proteinExistence type="inferred from homology"/>
<accession>A0A1D8UVG7</accession>
<feature type="transmembrane region" description="Helical" evidence="8">
    <location>
        <begin position="223"/>
        <end position="244"/>
    </location>
</feature>
<dbReference type="RefSeq" id="WP_070403083.1">
    <property type="nucleotide sequence ID" value="NZ_BJVW01000001.1"/>
</dbReference>
<keyword evidence="3 8" id="KW-0813">Transport</keyword>
<dbReference type="NCBIfam" id="TIGR00802">
    <property type="entry name" value="nico"/>
    <property type="match status" value="1"/>
</dbReference>
<feature type="transmembrane region" description="Helical" evidence="8">
    <location>
        <begin position="82"/>
        <end position="108"/>
    </location>
</feature>
<evidence type="ECO:0000256" key="7">
    <source>
        <dbReference type="ARBA" id="ARBA00023136"/>
    </source>
</evidence>
<dbReference type="GO" id="GO:0005886">
    <property type="term" value="C:plasma membrane"/>
    <property type="evidence" value="ECO:0007669"/>
    <property type="project" value="UniProtKB-SubCell"/>
</dbReference>
<dbReference type="eggNOG" id="COG3376">
    <property type="taxonomic scope" value="Bacteria"/>
</dbReference>
<dbReference type="PANTHER" id="PTHR31611:SF0">
    <property type="entry name" value="HIGH-AFFINITY NICKEL TRANSPORT PROTEIN NIC1"/>
    <property type="match status" value="1"/>
</dbReference>
<keyword evidence="4" id="KW-0533">Nickel</keyword>
<dbReference type="InterPro" id="IPR004688">
    <property type="entry name" value="Ni/Co_transpt"/>
</dbReference>
<evidence type="ECO:0000256" key="1">
    <source>
        <dbReference type="ARBA" id="ARBA00004127"/>
    </source>
</evidence>
<evidence type="ECO:0000256" key="8">
    <source>
        <dbReference type="RuleBase" id="RU362101"/>
    </source>
</evidence>
<feature type="transmembrane region" description="Helical" evidence="8">
    <location>
        <begin position="120"/>
        <end position="143"/>
    </location>
</feature>